<evidence type="ECO:0000256" key="2">
    <source>
        <dbReference type="ARBA" id="ARBA00022525"/>
    </source>
</evidence>
<dbReference type="PROSITE" id="PS51257">
    <property type="entry name" value="PROKAR_LIPOPROTEIN"/>
    <property type="match status" value="1"/>
</dbReference>
<dbReference type="Gene3D" id="2.60.40.10">
    <property type="entry name" value="Immunoglobulins"/>
    <property type="match status" value="2"/>
</dbReference>
<organism evidence="7 8">
    <name type="scientific">Blautia caccae</name>
    <dbReference type="NCBI Taxonomy" id="3133175"/>
    <lineage>
        <taxon>Bacteria</taxon>
        <taxon>Bacillati</taxon>
        <taxon>Bacillota</taxon>
        <taxon>Clostridia</taxon>
        <taxon>Lachnospirales</taxon>
        <taxon>Lachnospiraceae</taxon>
        <taxon>Blautia</taxon>
    </lineage>
</organism>
<accession>A0ABV1DKD3</accession>
<feature type="compositionally biased region" description="Acidic residues" evidence="4">
    <location>
        <begin position="287"/>
        <end position="307"/>
    </location>
</feature>
<dbReference type="EMBL" id="JBBMFP010000005">
    <property type="protein sequence ID" value="MEQ2430802.1"/>
    <property type="molecule type" value="Genomic_DNA"/>
</dbReference>
<feature type="compositionally biased region" description="Basic and acidic residues" evidence="4">
    <location>
        <begin position="241"/>
        <end position="253"/>
    </location>
</feature>
<sequence>MKKWKKVLAAGLLTVLFSCAVCAQAISAGNGRDMLHTDAHGLAVGTAAGGKGPPSKSSGGQEYGQKSIGAEKTAVQKEVAENDHSKKVGLHGCTGEKTEYQSSSGYEEDMESGQMPGTGQISGLETGRGEKPACSTSAEQKEMSCDPGVEARGIYKAAGHPKTQYISGKGYVQKRQEQENSDLEPGYKQKNGQDSCEETEISLMAEGGAKESGRQKKPDGLEEPAGSASAQKQPEDVSTPGEKDKKENPEKQPEQGNQPEQEKQPEQEEQSGQEAQPEQGNQPELEAQPEQEEQPGQEEQPEQEAQPEQDTSGPLLEEQIPGQYSRISDMYLRSAATSTIQVGWQESLGSIDPGLLSLDDPYNVSIKYVDSSDSDNQDMRGKWRLLYCVQYQHNAPEGQITWDGAGRVSPSIAYLMYWGCRYWGQESLWPNYRTGYGWKYDALATQYAVHIVNGEFSLNTLYNHLKGSKKEQFYSIINKMVNDANHPPYYTPFADGWRDFDYALSDSSVTWTAQDYNGKAGFTTKWISQNLSDGLTDCSEYITSKKGTADNGATVIWKDSGDASAFRIWIPKTQYLLLQEKGAKVTATISGNHSLYLAGWVYKSSNSKYQMVTMLEGGGGSAAHKKTVTAQIPKKAVSCYIDLQKADKDTEETKPQGNAEFSGAVYEVKNKAGTVVDKMTTNTSGKATSVPLATGTYTVREVTAPKGYNLDKNTYTVTFTNTDLNQTVYRKSVRSEEPVKKGNVTLKKLSSESDKTLKGAVFYLYTSKNKKVGEYTTDDKGCITVKNLPWNSYFFIEQTAPEGYELSDEKIAFSINKESAGKTLEVAARNTPRKVKLILEKEIRADEINFANGNPIFLFEVKGVDLEGKTHILHGTAEFTREYTEQEKNSDGRIRKTVTFTELPAGTYTAYEMEVMRYSLEDITEITGGTRKEDTVVFDLIQNDAGRAVFINHKDEWQDWSDTSVCENIILKREKEEHE</sequence>
<dbReference type="Pfam" id="PF17802">
    <property type="entry name" value="SpaA"/>
    <property type="match status" value="2"/>
</dbReference>
<dbReference type="InterPro" id="IPR041033">
    <property type="entry name" value="SpaA_PFL_dom_1"/>
</dbReference>
<evidence type="ECO:0000313" key="8">
    <source>
        <dbReference type="Proteomes" id="UP001457898"/>
    </source>
</evidence>
<feature type="region of interest" description="Disordered" evidence="4">
    <location>
        <begin position="46"/>
        <end position="146"/>
    </location>
</feature>
<gene>
    <name evidence="7" type="ORF">WMO65_07265</name>
</gene>
<keyword evidence="2" id="KW-0964">Secreted</keyword>
<dbReference type="InterPro" id="IPR013783">
    <property type="entry name" value="Ig-like_fold"/>
</dbReference>
<evidence type="ECO:0000256" key="1">
    <source>
        <dbReference type="ARBA" id="ARBA00007257"/>
    </source>
</evidence>
<dbReference type="Proteomes" id="UP001457898">
    <property type="component" value="Unassembled WGS sequence"/>
</dbReference>
<keyword evidence="3 5" id="KW-0732">Signal</keyword>
<dbReference type="PANTHER" id="PTHR36108">
    <property type="entry name" value="COLOSSIN-B-RELATED"/>
    <property type="match status" value="1"/>
</dbReference>
<keyword evidence="8" id="KW-1185">Reference proteome</keyword>
<feature type="region of interest" description="Disordered" evidence="4">
    <location>
        <begin position="158"/>
        <end position="316"/>
    </location>
</feature>
<reference evidence="7 8" key="1">
    <citation type="submission" date="2024-03" db="EMBL/GenBank/DDBJ databases">
        <title>Human intestinal bacterial collection.</title>
        <authorList>
            <person name="Pauvert C."/>
            <person name="Hitch T.C.A."/>
            <person name="Clavel T."/>
        </authorList>
    </citation>
    <scope>NUCLEOTIDE SEQUENCE [LARGE SCALE GENOMIC DNA]</scope>
    <source>
        <strain evidence="7 8">CLA-SR-H028</strain>
    </source>
</reference>
<proteinExistence type="inferred from homology"/>
<feature type="chain" id="PRO_5045649902" evidence="5">
    <location>
        <begin position="24"/>
        <end position="979"/>
    </location>
</feature>
<comment type="similarity">
    <text evidence="1">Belongs to the serine-aspartate repeat-containing protein (SDr) family.</text>
</comment>
<feature type="compositionally biased region" description="Basic and acidic residues" evidence="4">
    <location>
        <begin position="74"/>
        <end position="86"/>
    </location>
</feature>
<evidence type="ECO:0000313" key="7">
    <source>
        <dbReference type="EMBL" id="MEQ2430802.1"/>
    </source>
</evidence>
<evidence type="ECO:0000256" key="5">
    <source>
        <dbReference type="SAM" id="SignalP"/>
    </source>
</evidence>
<feature type="compositionally biased region" description="Low complexity" evidence="4">
    <location>
        <begin position="270"/>
        <end position="286"/>
    </location>
</feature>
<name>A0ABV1DKD3_9FIRM</name>
<evidence type="ECO:0000256" key="3">
    <source>
        <dbReference type="ARBA" id="ARBA00022729"/>
    </source>
</evidence>
<feature type="compositionally biased region" description="Basic and acidic residues" evidence="4">
    <location>
        <begin position="208"/>
        <end position="220"/>
    </location>
</feature>
<comment type="caution">
    <text evidence="7">The sequence shown here is derived from an EMBL/GenBank/DDBJ whole genome shotgun (WGS) entry which is preliminary data.</text>
</comment>
<dbReference type="RefSeq" id="WP_187370624.1">
    <property type="nucleotide sequence ID" value="NZ_JBBMFP010000005.1"/>
</dbReference>
<dbReference type="SUPFAM" id="SSF49478">
    <property type="entry name" value="Cna protein B-type domain"/>
    <property type="match status" value="2"/>
</dbReference>
<feature type="domain" description="SpaA-like prealbumin fold" evidence="6">
    <location>
        <begin position="742"/>
        <end position="823"/>
    </location>
</feature>
<dbReference type="PANTHER" id="PTHR36108:SF13">
    <property type="entry name" value="COLOSSIN-B-RELATED"/>
    <property type="match status" value="1"/>
</dbReference>
<evidence type="ECO:0000259" key="6">
    <source>
        <dbReference type="Pfam" id="PF17802"/>
    </source>
</evidence>
<feature type="domain" description="SpaA-like prealbumin fold" evidence="6">
    <location>
        <begin position="656"/>
        <end position="727"/>
    </location>
</feature>
<protein>
    <submittedName>
        <fullName evidence="7">SpaA isopeptide-forming pilin-related protein</fullName>
    </submittedName>
</protein>
<evidence type="ECO:0000256" key="4">
    <source>
        <dbReference type="SAM" id="MobiDB-lite"/>
    </source>
</evidence>
<feature type="signal peptide" evidence="5">
    <location>
        <begin position="1"/>
        <end position="23"/>
    </location>
</feature>